<evidence type="ECO:0000313" key="1">
    <source>
        <dbReference type="Proteomes" id="UP000887580"/>
    </source>
</evidence>
<evidence type="ECO:0000313" key="2">
    <source>
        <dbReference type="WBParaSite" id="PS1159_v2.g14647.t1"/>
    </source>
</evidence>
<sequence length="278" mass="31827">MGLNIWDIKLNKKIFFGANAIFWLLGWASLAVGIWLYIEQNSYSLLAPSSYSAMSAAGLCISTGLMVIIVAVVGCLGVWKHSSLLSISYFCVVCLLIGIQLITGIMGTFYEDAVRNRVKYALISTINKTNTNTAKNYPINKIAITWDEMQEALHCCGVEGYRDWFHSARWRKNEFVPDSCCDPQYFSDSHDAMTSCGKNAKNQERWFKEGCQEHFTDWLLQHTTIIRFFTIAFLIVEIILLVLGIRLYRYMKAKDKERYTVEYRQGRNDPDGNCNLLQ</sequence>
<accession>A0AC35F7I9</accession>
<reference evidence="2" key="1">
    <citation type="submission" date="2022-11" db="UniProtKB">
        <authorList>
            <consortium name="WormBaseParasite"/>
        </authorList>
    </citation>
    <scope>IDENTIFICATION</scope>
</reference>
<dbReference type="Proteomes" id="UP000887580">
    <property type="component" value="Unplaced"/>
</dbReference>
<organism evidence="1 2">
    <name type="scientific">Panagrolaimus sp. PS1159</name>
    <dbReference type="NCBI Taxonomy" id="55785"/>
    <lineage>
        <taxon>Eukaryota</taxon>
        <taxon>Metazoa</taxon>
        <taxon>Ecdysozoa</taxon>
        <taxon>Nematoda</taxon>
        <taxon>Chromadorea</taxon>
        <taxon>Rhabditida</taxon>
        <taxon>Tylenchina</taxon>
        <taxon>Panagrolaimomorpha</taxon>
        <taxon>Panagrolaimoidea</taxon>
        <taxon>Panagrolaimidae</taxon>
        <taxon>Panagrolaimus</taxon>
    </lineage>
</organism>
<name>A0AC35F7I9_9BILA</name>
<proteinExistence type="predicted"/>
<protein>
    <submittedName>
        <fullName evidence="2">Tetraspanin</fullName>
    </submittedName>
</protein>
<dbReference type="WBParaSite" id="PS1159_v2.g14647.t1">
    <property type="protein sequence ID" value="PS1159_v2.g14647.t1"/>
    <property type="gene ID" value="PS1159_v2.g14647"/>
</dbReference>